<name>A0A512N4W3_9HYPH</name>
<dbReference type="SUPFAM" id="SSF100934">
    <property type="entry name" value="Heat shock protein 70kD (HSP70), C-terminal subdomain"/>
    <property type="match status" value="1"/>
</dbReference>
<dbReference type="RefSeq" id="WP_147146559.1">
    <property type="nucleotide sequence ID" value="NZ_BKAJ01000016.1"/>
</dbReference>
<keyword evidence="2 5" id="KW-0547">Nucleotide-binding</keyword>
<dbReference type="PROSITE" id="PS00329">
    <property type="entry name" value="HSP70_2"/>
    <property type="match status" value="1"/>
</dbReference>
<dbReference type="InterPro" id="IPR018181">
    <property type="entry name" value="Heat_shock_70_CS"/>
</dbReference>
<dbReference type="PROSITE" id="PS00297">
    <property type="entry name" value="HSP70_1"/>
    <property type="match status" value="1"/>
</dbReference>
<dbReference type="InterPro" id="IPR013126">
    <property type="entry name" value="Hsp_70_fam"/>
</dbReference>
<gene>
    <name evidence="5 8" type="primary">hscA</name>
    <name evidence="8" type="ORF">RSO01_08470</name>
</gene>
<dbReference type="PRINTS" id="PR00301">
    <property type="entry name" value="HEATSHOCK70"/>
</dbReference>
<sequence>MTLLEIHEPGETPLPHAGEGSPAVGIDLGTTNSVVAIAREGKPAALHDETGKAMVPSVVGYPSSGGVLVGDEARLLMPQEPRNVVASIKRLMGRGAADLHTVAGVLPYEIEPGSGETDMVKLRIAGKARSPVEISAEILKALRKRAEAALDKPVERAVITVPAYFDDAARTATRDAARVAGLEVLRLVNEPTAAALAYGLDKGSEGLYAVYDLGGGTFDFSLLRLEKGVFQVLATGGDTALGGDDFDRAIAERMLAERNKDGLGDQIDEAAVKSALALARHMKEQLSDRDQTSGRLELVGVPSFHALTRAEFDAMIADYVKRTLDIARHVLGDADMAPSEIQGVVLVGGSTRVPLVRAEVAKMIGKAPLTDIDPDEVVALGAALQAEALTGGGDTLLLDVTPLSLGLETMGGIVEKVVPRNTPIPVQLAQDFTTYQDGQTAMAIHVVQGEREMVADCRSLARFELLGIPPMTAGAARIRVSFAVDADGLLTVSAEERTTGVQQRIEVKPSYGLSHDDMADMLYDSLENAEADMTARLLTEAKVEGRRNLLALDAALAKDGALLDAAERAELDQGRARLEAAMAGEDRDEINAAADALETLSKPFAERRMDRGIREALAGKSVNELESRVGE</sequence>
<dbReference type="GO" id="GO:0016887">
    <property type="term" value="F:ATP hydrolysis activity"/>
    <property type="evidence" value="ECO:0007669"/>
    <property type="project" value="UniProtKB-UniRule"/>
</dbReference>
<feature type="region of interest" description="Disordered" evidence="7">
    <location>
        <begin position="1"/>
        <end position="20"/>
    </location>
</feature>
<dbReference type="InterPro" id="IPR010236">
    <property type="entry name" value="ISC_FeS_clus_asmbl_HscA"/>
</dbReference>
<dbReference type="Gene3D" id="1.20.1270.10">
    <property type="match status" value="1"/>
</dbReference>
<keyword evidence="9" id="KW-1185">Reference proteome</keyword>
<dbReference type="NCBIfam" id="TIGR01991">
    <property type="entry name" value="HscA"/>
    <property type="match status" value="1"/>
</dbReference>
<evidence type="ECO:0000256" key="3">
    <source>
        <dbReference type="ARBA" id="ARBA00022840"/>
    </source>
</evidence>
<dbReference type="OrthoDB" id="9766019at2"/>
<evidence type="ECO:0000256" key="6">
    <source>
        <dbReference type="RuleBase" id="RU003322"/>
    </source>
</evidence>
<evidence type="ECO:0000256" key="1">
    <source>
        <dbReference type="ARBA" id="ARBA00007381"/>
    </source>
</evidence>
<keyword evidence="3 5" id="KW-0067">ATP-binding</keyword>
<dbReference type="GO" id="GO:0051082">
    <property type="term" value="F:unfolded protein binding"/>
    <property type="evidence" value="ECO:0007669"/>
    <property type="project" value="InterPro"/>
</dbReference>
<dbReference type="Gene3D" id="3.30.420.40">
    <property type="match status" value="2"/>
</dbReference>
<dbReference type="GO" id="GO:0140662">
    <property type="term" value="F:ATP-dependent protein folding chaperone"/>
    <property type="evidence" value="ECO:0007669"/>
    <property type="project" value="InterPro"/>
</dbReference>
<dbReference type="NCBIfam" id="NF003520">
    <property type="entry name" value="PRK05183.1"/>
    <property type="match status" value="1"/>
</dbReference>
<dbReference type="EMBL" id="BKAJ01000016">
    <property type="protein sequence ID" value="GEP53681.1"/>
    <property type="molecule type" value="Genomic_DNA"/>
</dbReference>
<dbReference type="Proteomes" id="UP000321058">
    <property type="component" value="Unassembled WGS sequence"/>
</dbReference>
<evidence type="ECO:0000256" key="5">
    <source>
        <dbReference type="HAMAP-Rule" id="MF_00679"/>
    </source>
</evidence>
<dbReference type="HAMAP" id="MF_00679">
    <property type="entry name" value="HscA"/>
    <property type="match status" value="1"/>
</dbReference>
<evidence type="ECO:0000256" key="2">
    <source>
        <dbReference type="ARBA" id="ARBA00022741"/>
    </source>
</evidence>
<evidence type="ECO:0000256" key="7">
    <source>
        <dbReference type="SAM" id="MobiDB-lite"/>
    </source>
</evidence>
<comment type="caution">
    <text evidence="8">The sequence shown here is derived from an EMBL/GenBank/DDBJ whole genome shotgun (WGS) entry which is preliminary data.</text>
</comment>
<dbReference type="SUPFAM" id="SSF53067">
    <property type="entry name" value="Actin-like ATPase domain"/>
    <property type="match status" value="2"/>
</dbReference>
<protein>
    <recommendedName>
        <fullName evidence="5">Chaperone protein HscA homolog</fullName>
    </recommendedName>
</protein>
<dbReference type="InterPro" id="IPR043129">
    <property type="entry name" value="ATPase_NBD"/>
</dbReference>
<dbReference type="PROSITE" id="PS01036">
    <property type="entry name" value="HSP70_3"/>
    <property type="match status" value="1"/>
</dbReference>
<dbReference type="Pfam" id="PF00012">
    <property type="entry name" value="HSP70"/>
    <property type="match status" value="1"/>
</dbReference>
<evidence type="ECO:0000313" key="9">
    <source>
        <dbReference type="Proteomes" id="UP000321058"/>
    </source>
</evidence>
<keyword evidence="4 5" id="KW-0143">Chaperone</keyword>
<dbReference type="AlphaFoldDB" id="A0A512N4W3"/>
<reference evidence="8 9" key="1">
    <citation type="submission" date="2019-07" db="EMBL/GenBank/DDBJ databases">
        <title>Whole genome shotgun sequence of Reyranella soli NBRC 108950.</title>
        <authorList>
            <person name="Hosoyama A."/>
            <person name="Uohara A."/>
            <person name="Ohji S."/>
            <person name="Ichikawa N."/>
        </authorList>
    </citation>
    <scope>NUCLEOTIDE SEQUENCE [LARGE SCALE GENOMIC DNA]</scope>
    <source>
        <strain evidence="8 9">NBRC 108950</strain>
    </source>
</reference>
<evidence type="ECO:0000256" key="4">
    <source>
        <dbReference type="ARBA" id="ARBA00023186"/>
    </source>
</evidence>
<dbReference type="GO" id="GO:0005524">
    <property type="term" value="F:ATP binding"/>
    <property type="evidence" value="ECO:0007669"/>
    <property type="project" value="UniProtKB-KW"/>
</dbReference>
<accession>A0A512N4W3</accession>
<dbReference type="GO" id="GO:0016226">
    <property type="term" value="P:iron-sulfur cluster assembly"/>
    <property type="evidence" value="ECO:0007669"/>
    <property type="project" value="InterPro"/>
</dbReference>
<evidence type="ECO:0000313" key="8">
    <source>
        <dbReference type="EMBL" id="GEP53681.1"/>
    </source>
</evidence>
<comment type="function">
    <text evidence="5">Chaperone involved in the maturation of iron-sulfur cluster-containing proteins. Has a low intrinsic ATPase activity which is markedly stimulated by HscB.</text>
</comment>
<dbReference type="SUPFAM" id="SSF100920">
    <property type="entry name" value="Heat shock protein 70kD (HSP70), peptide-binding domain"/>
    <property type="match status" value="1"/>
</dbReference>
<dbReference type="InterPro" id="IPR029047">
    <property type="entry name" value="HSP70_peptide-bd_sf"/>
</dbReference>
<dbReference type="Gene3D" id="2.60.34.10">
    <property type="entry name" value="Substrate Binding Domain Of DNAk, Chain A, domain 1"/>
    <property type="match status" value="1"/>
</dbReference>
<dbReference type="InterPro" id="IPR029048">
    <property type="entry name" value="HSP70_C_sf"/>
</dbReference>
<dbReference type="FunFam" id="2.60.34.10:FF:000005">
    <property type="entry name" value="Chaperone protein HscA homolog"/>
    <property type="match status" value="1"/>
</dbReference>
<feature type="compositionally biased region" description="Basic and acidic residues" evidence="7">
    <location>
        <begin position="1"/>
        <end position="10"/>
    </location>
</feature>
<proteinExistence type="inferred from homology"/>
<organism evidence="8 9">
    <name type="scientific">Reyranella soli</name>
    <dbReference type="NCBI Taxonomy" id="1230389"/>
    <lineage>
        <taxon>Bacteria</taxon>
        <taxon>Pseudomonadati</taxon>
        <taxon>Pseudomonadota</taxon>
        <taxon>Alphaproteobacteria</taxon>
        <taxon>Hyphomicrobiales</taxon>
        <taxon>Reyranellaceae</taxon>
        <taxon>Reyranella</taxon>
    </lineage>
</organism>
<comment type="similarity">
    <text evidence="1 5 6">Belongs to the heat shock protein 70 family.</text>
</comment>
<dbReference type="PANTHER" id="PTHR19375">
    <property type="entry name" value="HEAT SHOCK PROTEIN 70KDA"/>
    <property type="match status" value="1"/>
</dbReference>
<dbReference type="Gene3D" id="3.90.640.10">
    <property type="entry name" value="Actin, Chain A, domain 4"/>
    <property type="match status" value="1"/>
</dbReference>